<dbReference type="InterPro" id="IPR032707">
    <property type="entry name" value="MYCBPAP"/>
</dbReference>
<gene>
    <name evidence="2" type="ORF">XNOV1_A026263</name>
</gene>
<name>A0AAV1EWA3_XYRNO</name>
<evidence type="ECO:0000256" key="1">
    <source>
        <dbReference type="SAM" id="MobiDB-lite"/>
    </source>
</evidence>
<dbReference type="PANTHER" id="PTHR48421:SF1">
    <property type="entry name" value="MYCBP-ASSOCIATED PROTEIN"/>
    <property type="match status" value="1"/>
</dbReference>
<evidence type="ECO:0000313" key="3">
    <source>
        <dbReference type="Proteomes" id="UP001178508"/>
    </source>
</evidence>
<dbReference type="Proteomes" id="UP001178508">
    <property type="component" value="Chromosome 3"/>
</dbReference>
<dbReference type="InterPro" id="IPR013783">
    <property type="entry name" value="Ig-like_fold"/>
</dbReference>
<feature type="region of interest" description="Disordered" evidence="1">
    <location>
        <begin position="616"/>
        <end position="642"/>
    </location>
</feature>
<feature type="region of interest" description="Disordered" evidence="1">
    <location>
        <begin position="58"/>
        <end position="84"/>
    </location>
</feature>
<sequence>MDPAQPADPAPKLLDFPGLRLDEQGMLVPHSILGTVEGLRNYLESIGETELLKRIPAPQRDPVSEAMRWPNPEAARRPNPSAVHGRSVISSSVGNIESNALQNWEIQMRRRRQQQDFLADLLGRPVENLVMNQASSVRETQKQRESLNQATPFVHSRYGHHVGSEFWRLPPHYGDEMSGITATLTQTEQGRREPVVHVGQPRSILRESGLMCNETPGPTSPTQDQKAYQCQELREVLEDINIKKPDISGLEVIGSCKPFTHEIVCRSPSIEKEEEEEKEQKKTKENLDPPAQHEDVHSGALCGPALRFCGQLARWTGNSDNKQGEVGISVTVLFEALTEEVVFTDLELHNEGSTAIYYSWKRICTPNPFPNLLSHRRQHFYFNSSSGVILPGDTKQVEVIFKSVEPGIKTEMWQLKTHPLLLEGASMQVNFRGIALDQDKTADQRRFIEDRLEKRATEKMCRPIVDQILVRVFLTVERPSSLAEVYITEEQRFLSKNPKLHFVEDTVENLKKLWQEVNPSKHTWDLSVDTLRQAVVAQPDLEAQGENLARLNSLYLQLCRPPVCKKNYCTAAPVGWDLWIILLERMDDEARRLRNILGLPQRTTWDVAVGKDEMNEKEEGAAAKKKLNRERSTFKKDKQGKQTLEDEVIEDPEVYKLYRRLQHRKVYALVEDLVLNMHDVWEDLEKKN</sequence>
<feature type="region of interest" description="Disordered" evidence="1">
    <location>
        <begin position="267"/>
        <end position="296"/>
    </location>
</feature>
<reference evidence="2" key="1">
    <citation type="submission" date="2023-08" db="EMBL/GenBank/DDBJ databases">
        <authorList>
            <person name="Alioto T."/>
            <person name="Alioto T."/>
            <person name="Gomez Garrido J."/>
        </authorList>
    </citation>
    <scope>NUCLEOTIDE SEQUENCE</scope>
</reference>
<evidence type="ECO:0000313" key="2">
    <source>
        <dbReference type="EMBL" id="CAJ1053142.1"/>
    </source>
</evidence>
<proteinExistence type="predicted"/>
<accession>A0AAV1EWA3</accession>
<organism evidence="2 3">
    <name type="scientific">Xyrichtys novacula</name>
    <name type="common">Pearly razorfish</name>
    <name type="synonym">Hemipteronotus novacula</name>
    <dbReference type="NCBI Taxonomy" id="13765"/>
    <lineage>
        <taxon>Eukaryota</taxon>
        <taxon>Metazoa</taxon>
        <taxon>Chordata</taxon>
        <taxon>Craniata</taxon>
        <taxon>Vertebrata</taxon>
        <taxon>Euteleostomi</taxon>
        <taxon>Actinopterygii</taxon>
        <taxon>Neopterygii</taxon>
        <taxon>Teleostei</taxon>
        <taxon>Neoteleostei</taxon>
        <taxon>Acanthomorphata</taxon>
        <taxon>Eupercaria</taxon>
        <taxon>Labriformes</taxon>
        <taxon>Labridae</taxon>
        <taxon>Xyrichtys</taxon>
    </lineage>
</organism>
<dbReference type="EMBL" id="OY660866">
    <property type="protein sequence ID" value="CAJ1053142.1"/>
    <property type="molecule type" value="Genomic_DNA"/>
</dbReference>
<dbReference type="Pfam" id="PF14646">
    <property type="entry name" value="MYCBPAP"/>
    <property type="match status" value="1"/>
</dbReference>
<keyword evidence="3" id="KW-1185">Reference proteome</keyword>
<dbReference type="AlphaFoldDB" id="A0AAV1EWA3"/>
<feature type="compositionally biased region" description="Basic and acidic residues" evidence="1">
    <location>
        <begin position="629"/>
        <end position="642"/>
    </location>
</feature>
<dbReference type="PANTHER" id="PTHR48421">
    <property type="entry name" value="MYCBP-ASSOCIATED PROTEIN"/>
    <property type="match status" value="1"/>
</dbReference>
<protein>
    <submittedName>
        <fullName evidence="2">MYCBP-associated protein</fullName>
    </submittedName>
</protein>
<dbReference type="Gene3D" id="2.60.40.10">
    <property type="entry name" value="Immunoglobulins"/>
    <property type="match status" value="1"/>
</dbReference>
<feature type="compositionally biased region" description="Basic and acidic residues" evidence="1">
    <location>
        <begin position="278"/>
        <end position="296"/>
    </location>
</feature>